<organism evidence="3 4">
    <name type="scientific">Bacillus pacificus</name>
    <dbReference type="NCBI Taxonomy" id="2026187"/>
    <lineage>
        <taxon>Bacteria</taxon>
        <taxon>Bacillati</taxon>
        <taxon>Bacillota</taxon>
        <taxon>Bacilli</taxon>
        <taxon>Bacillales</taxon>
        <taxon>Bacillaceae</taxon>
        <taxon>Bacillus</taxon>
        <taxon>Bacillus cereus group</taxon>
    </lineage>
</organism>
<evidence type="ECO:0000313" key="4">
    <source>
        <dbReference type="Proteomes" id="UP000194499"/>
    </source>
</evidence>
<dbReference type="PANTHER" id="PTHR30461">
    <property type="entry name" value="DNA-INVERTASE FROM LAMBDOID PROPHAGE"/>
    <property type="match status" value="1"/>
</dbReference>
<dbReference type="InterPro" id="IPR038109">
    <property type="entry name" value="DNA_bind_recomb_sf"/>
</dbReference>
<evidence type="ECO:0000313" key="3">
    <source>
        <dbReference type="EMBL" id="SMD94006.1"/>
    </source>
</evidence>
<dbReference type="AlphaFoldDB" id="A0A1Y5ZDA4"/>
<dbReference type="EMBL" id="FWZB01000036">
    <property type="protein sequence ID" value="SMD94006.1"/>
    <property type="molecule type" value="Genomic_DNA"/>
</dbReference>
<name>A0A1Y5ZDA4_9BACI</name>
<dbReference type="Gene3D" id="3.90.1750.20">
    <property type="entry name" value="Putative Large Serine Recombinase, Chain B, Domain 2"/>
    <property type="match status" value="1"/>
</dbReference>
<dbReference type="InterPro" id="IPR006119">
    <property type="entry name" value="Resolv_N"/>
</dbReference>
<protein>
    <recommendedName>
        <fullName evidence="5">Recombinase family protein</fullName>
    </recommendedName>
</protein>
<dbReference type="PROSITE" id="PS51737">
    <property type="entry name" value="RECOMBINASE_DNA_BIND"/>
    <property type="match status" value="1"/>
</dbReference>
<dbReference type="SUPFAM" id="SSF53041">
    <property type="entry name" value="Resolvase-like"/>
    <property type="match status" value="1"/>
</dbReference>
<dbReference type="SMART" id="SM00857">
    <property type="entry name" value="Resolvase"/>
    <property type="match status" value="1"/>
</dbReference>
<evidence type="ECO:0000259" key="2">
    <source>
        <dbReference type="PROSITE" id="PS51737"/>
    </source>
</evidence>
<dbReference type="Gene3D" id="3.40.50.1390">
    <property type="entry name" value="Resolvase, N-terminal catalytic domain"/>
    <property type="match status" value="1"/>
</dbReference>
<gene>
    <name evidence="3" type="ORF">BACERE00191_01974</name>
</gene>
<sequence>MTCIHCKHNMMEGLVVLKKTVAYYRSSSKKQEHSVRMQKYYAKAYCRDHYMKLDYEYEDPYVSARIIHMNQRPGLRKLLEAIRNDEIEHLILYKRDRLARNVIEYMEIYELLQEKQIKVHFTTVGEPVMEYTPMNRYLEVIMAGFAQHEGEQINKRFDAMRQSKFDAGKAVSRLPYGFQNNKKKKEIEIVKDEMDIVMFIFNEFLNDTCTSLQQIKDRLDGKGFKKRKGLPWELQDIRRTLENSFYMGVYSIRLKGVQQEHQLEGTMPIEPHQWEAAQEKLNQIVNKRGSTKMKKEIAKEDILYRIEGLLQCSYCKKQLEGVVKRRGNTFLIGYRCKEHRLYIDKEYIEQKTFEKMKCFFLNLREKEFDGLFQRYYRQNVKEIERMIQGHSQRLDQKKKTVHTKVQRWLTEKKNEKLHKELLGSYQHFQEHKQIKEELELKLNVLKKVPGVVKDLESNVHKQLMLDSLPDYKVMELFQDLIFTVIVDRHGYEIIFKHPFLHYQEVHTCEDNS</sequence>
<evidence type="ECO:0000259" key="1">
    <source>
        <dbReference type="PROSITE" id="PS51736"/>
    </source>
</evidence>
<dbReference type="PANTHER" id="PTHR30461:SF23">
    <property type="entry name" value="DNA RECOMBINASE-RELATED"/>
    <property type="match status" value="1"/>
</dbReference>
<evidence type="ECO:0008006" key="5">
    <source>
        <dbReference type="Google" id="ProtNLM"/>
    </source>
</evidence>
<feature type="domain" description="Recombinase" evidence="2">
    <location>
        <begin position="175"/>
        <end position="287"/>
    </location>
</feature>
<dbReference type="GO" id="GO:0003677">
    <property type="term" value="F:DNA binding"/>
    <property type="evidence" value="ECO:0007669"/>
    <property type="project" value="InterPro"/>
</dbReference>
<dbReference type="InterPro" id="IPR036162">
    <property type="entry name" value="Resolvase-like_N_sf"/>
</dbReference>
<dbReference type="PROSITE" id="PS51736">
    <property type="entry name" value="RECOMBINASES_3"/>
    <property type="match status" value="1"/>
</dbReference>
<dbReference type="Pfam" id="PF07508">
    <property type="entry name" value="Recombinase"/>
    <property type="match status" value="1"/>
</dbReference>
<dbReference type="GO" id="GO:0000150">
    <property type="term" value="F:DNA strand exchange activity"/>
    <property type="evidence" value="ECO:0007669"/>
    <property type="project" value="InterPro"/>
</dbReference>
<proteinExistence type="predicted"/>
<dbReference type="InterPro" id="IPR011109">
    <property type="entry name" value="DNA_bind_recombinase_dom"/>
</dbReference>
<feature type="domain" description="Resolvase/invertase-type recombinase catalytic" evidence="1">
    <location>
        <begin position="19"/>
        <end position="168"/>
    </location>
</feature>
<dbReference type="Pfam" id="PF00239">
    <property type="entry name" value="Resolvase"/>
    <property type="match status" value="1"/>
</dbReference>
<reference evidence="4" key="1">
    <citation type="submission" date="2017-04" db="EMBL/GenBank/DDBJ databases">
        <authorList>
            <person name="Criscuolo A."/>
        </authorList>
    </citation>
    <scope>NUCLEOTIDE SEQUENCE [LARGE SCALE GENOMIC DNA]</scope>
</reference>
<dbReference type="CDD" id="cd00338">
    <property type="entry name" value="Ser_Recombinase"/>
    <property type="match status" value="1"/>
</dbReference>
<dbReference type="InterPro" id="IPR050639">
    <property type="entry name" value="SSR_resolvase"/>
</dbReference>
<accession>A0A1Y5ZDA4</accession>
<dbReference type="Proteomes" id="UP000194499">
    <property type="component" value="Unassembled WGS sequence"/>
</dbReference>